<sequence>MDNFEVDQVNKETEMFGSKAVKFYKISNLARLSYYIMSKFVVHRCRLFKFTPCAVQCMAASVETSDLAVARSDGSIEIWSTKYSWFQKLVIPGSSDHSVESLIWVGNRLLSGGLQGDITEYDLTDATVKLSVDSFGGAVWCIAYSIVKDKIAVGCEDGSVKMFDVKNKAITFERAFDKQEGRILSMAWHKSGDIIVTGSTDVVRIWSTKTGHAIQRITIEREMKNVETIIWSVAILSDYTIISGDSSGRVQFWNGKNATLLQSHRAHRADVLCLCSTKDEKCVYAAGVDPRVIAFNLVQEDDVPTWVKGRYMQKHTHDVRALAIIENRIVSGGVDTNLMMNSISEKVGSFQRVYSFPMKSLVSTSATKKLVLMQYSNYLDLWKFAKCNFPEELNAGRNIPIEDNPVKLLQIKPPSSDTNHICCSVISPCGNWIAYSTTSTLRLYNLQTSDELSCKVIRVRCVGLIPSHCIVFTPDSNYMITSTTNHKILIVHLVADTCEARLVQMLQLKTYTCITHLLAVSSTSSYLATANLDGEINVFDLTNMTHFCTLPKYQHTPSSIAFHPVTNDLMTAYDDLQVIEYSLIDKAYTKWTKQCLSTNNEPLLQTLRKGASSNSCNIAVVTSIRYVHSDEVDKVFFMSREGLYIAERVPNHMQDTKSHLGARFCHKFKPLLCTEFIDESTLFVVERPLQDIWEQLPPTLYQKKFGT</sequence>
<dbReference type="InterPro" id="IPR036322">
    <property type="entry name" value="WD40_repeat_dom_sf"/>
</dbReference>
<dbReference type="SMART" id="SM00320">
    <property type="entry name" value="WD40"/>
    <property type="match status" value="11"/>
</dbReference>
<dbReference type="Gene3D" id="2.130.10.10">
    <property type="entry name" value="YVTN repeat-like/Quinoprotein amine dehydrogenase"/>
    <property type="match status" value="3"/>
</dbReference>
<dbReference type="Proteomes" id="UP001642483">
    <property type="component" value="Unassembled WGS sequence"/>
</dbReference>
<evidence type="ECO:0000259" key="1">
    <source>
        <dbReference type="Pfam" id="PF12894"/>
    </source>
</evidence>
<evidence type="ECO:0000313" key="3">
    <source>
        <dbReference type="Proteomes" id="UP001642483"/>
    </source>
</evidence>
<dbReference type="InterPro" id="IPR001680">
    <property type="entry name" value="WD40_rpt"/>
</dbReference>
<dbReference type="PANTHER" id="PTHR44163">
    <property type="entry name" value="U3 SMALL NUCLEOLAR RNA-ASSOCIATED PROTEIN 4 HOMOLOG"/>
    <property type="match status" value="1"/>
</dbReference>
<dbReference type="InterPro" id="IPR046351">
    <property type="entry name" value="UTP4"/>
</dbReference>
<gene>
    <name evidence="2" type="ORF">CVLEPA_LOCUS5245</name>
</gene>
<feature type="domain" description="Anaphase-promoting complex subunit 4-like WD40" evidence="1">
    <location>
        <begin position="144"/>
        <end position="233"/>
    </location>
</feature>
<dbReference type="SUPFAM" id="SSF50978">
    <property type="entry name" value="WD40 repeat-like"/>
    <property type="match status" value="2"/>
</dbReference>
<evidence type="ECO:0000313" key="2">
    <source>
        <dbReference type="EMBL" id="CAK8675699.1"/>
    </source>
</evidence>
<organism evidence="2 3">
    <name type="scientific">Clavelina lepadiformis</name>
    <name type="common">Light-bulb sea squirt</name>
    <name type="synonym">Ascidia lepadiformis</name>
    <dbReference type="NCBI Taxonomy" id="159417"/>
    <lineage>
        <taxon>Eukaryota</taxon>
        <taxon>Metazoa</taxon>
        <taxon>Chordata</taxon>
        <taxon>Tunicata</taxon>
        <taxon>Ascidiacea</taxon>
        <taxon>Aplousobranchia</taxon>
        <taxon>Clavelinidae</taxon>
        <taxon>Clavelina</taxon>
    </lineage>
</organism>
<dbReference type="PANTHER" id="PTHR44163:SF1">
    <property type="entry name" value="U3 SMALL NUCLEOLAR RNA-ASSOCIATED PROTEIN 4 HOMOLOG"/>
    <property type="match status" value="1"/>
</dbReference>
<dbReference type="EMBL" id="CAWYQH010000024">
    <property type="protein sequence ID" value="CAK8675699.1"/>
    <property type="molecule type" value="Genomic_DNA"/>
</dbReference>
<reference evidence="2 3" key="1">
    <citation type="submission" date="2024-02" db="EMBL/GenBank/DDBJ databases">
        <authorList>
            <person name="Daric V."/>
            <person name="Darras S."/>
        </authorList>
    </citation>
    <scope>NUCLEOTIDE SEQUENCE [LARGE SCALE GENOMIC DNA]</scope>
</reference>
<accession>A0ABP0F7J9</accession>
<dbReference type="Pfam" id="PF12894">
    <property type="entry name" value="ANAPC4_WD40"/>
    <property type="match status" value="1"/>
</dbReference>
<keyword evidence="3" id="KW-1185">Reference proteome</keyword>
<dbReference type="InterPro" id="IPR024977">
    <property type="entry name" value="Apc4-like_WD40_dom"/>
</dbReference>
<protein>
    <recommendedName>
        <fullName evidence="1">Anaphase-promoting complex subunit 4-like WD40 domain-containing protein</fullName>
    </recommendedName>
</protein>
<comment type="caution">
    <text evidence="2">The sequence shown here is derived from an EMBL/GenBank/DDBJ whole genome shotgun (WGS) entry which is preliminary data.</text>
</comment>
<dbReference type="InterPro" id="IPR015943">
    <property type="entry name" value="WD40/YVTN_repeat-like_dom_sf"/>
</dbReference>
<name>A0ABP0F7J9_CLALP</name>
<proteinExistence type="predicted"/>